<keyword evidence="1" id="KW-0732">Signal</keyword>
<evidence type="ECO:0000256" key="1">
    <source>
        <dbReference type="SAM" id="SignalP"/>
    </source>
</evidence>
<comment type="caution">
    <text evidence="2">The sequence shown here is derived from an EMBL/GenBank/DDBJ whole genome shotgun (WGS) entry which is preliminary data.</text>
</comment>
<evidence type="ECO:0000313" key="3">
    <source>
        <dbReference type="Proteomes" id="UP000276133"/>
    </source>
</evidence>
<keyword evidence="3" id="KW-1185">Reference proteome</keyword>
<dbReference type="Proteomes" id="UP000276133">
    <property type="component" value="Unassembled WGS sequence"/>
</dbReference>
<evidence type="ECO:0000313" key="2">
    <source>
        <dbReference type="EMBL" id="RNA41581.1"/>
    </source>
</evidence>
<protein>
    <submittedName>
        <fullName evidence="2">Uncharacterized protein</fullName>
    </submittedName>
</protein>
<organism evidence="2 3">
    <name type="scientific">Brachionus plicatilis</name>
    <name type="common">Marine rotifer</name>
    <name type="synonym">Brachionus muelleri</name>
    <dbReference type="NCBI Taxonomy" id="10195"/>
    <lineage>
        <taxon>Eukaryota</taxon>
        <taxon>Metazoa</taxon>
        <taxon>Spiralia</taxon>
        <taxon>Gnathifera</taxon>
        <taxon>Rotifera</taxon>
        <taxon>Eurotatoria</taxon>
        <taxon>Monogononta</taxon>
        <taxon>Pseudotrocha</taxon>
        <taxon>Ploima</taxon>
        <taxon>Brachionidae</taxon>
        <taxon>Brachionus</taxon>
    </lineage>
</organism>
<feature type="signal peptide" evidence="1">
    <location>
        <begin position="1"/>
        <end position="21"/>
    </location>
</feature>
<sequence>MFTRFIKYAFYCLFFFILASGELDGFKSHNTNECNIIDNEYCIHKPLKGYEKPSVRYYDKNLKYQRNVKN</sequence>
<dbReference type="EMBL" id="REGN01000481">
    <property type="protein sequence ID" value="RNA41581.1"/>
    <property type="molecule type" value="Genomic_DNA"/>
</dbReference>
<name>A0A3M7T0M6_BRAPC</name>
<accession>A0A3M7T0M6</accession>
<proteinExistence type="predicted"/>
<dbReference type="AlphaFoldDB" id="A0A3M7T0M6"/>
<gene>
    <name evidence="2" type="ORF">BpHYR1_004977</name>
</gene>
<feature type="chain" id="PRO_5018285488" evidence="1">
    <location>
        <begin position="22"/>
        <end position="70"/>
    </location>
</feature>
<reference evidence="2 3" key="1">
    <citation type="journal article" date="2018" name="Sci. Rep.">
        <title>Genomic signatures of local adaptation to the degree of environmental predictability in rotifers.</title>
        <authorList>
            <person name="Franch-Gras L."/>
            <person name="Hahn C."/>
            <person name="Garcia-Roger E.M."/>
            <person name="Carmona M.J."/>
            <person name="Serra M."/>
            <person name="Gomez A."/>
        </authorList>
    </citation>
    <scope>NUCLEOTIDE SEQUENCE [LARGE SCALE GENOMIC DNA]</scope>
    <source>
        <strain evidence="2">HYR1</strain>
    </source>
</reference>